<dbReference type="PANTHER" id="PTHR21206">
    <property type="entry name" value="SLD5 PROTEIN"/>
    <property type="match status" value="1"/>
</dbReference>
<dbReference type="AlphaFoldDB" id="A0A438N719"/>
<evidence type="ECO:0000256" key="1">
    <source>
        <dbReference type="ARBA" id="ARBA00004123"/>
    </source>
</evidence>
<dbReference type="InterPro" id="IPR031633">
    <property type="entry name" value="SLD5_C"/>
</dbReference>
<dbReference type="Gene3D" id="1.20.58.1030">
    <property type="match status" value="1"/>
</dbReference>
<feature type="domain" description="GINS subunit" evidence="7">
    <location>
        <begin position="91"/>
        <end position="161"/>
    </location>
</feature>
<evidence type="ECO:0000256" key="6">
    <source>
        <dbReference type="PIRNR" id="PIRNR007764"/>
    </source>
</evidence>
<keyword evidence="5 6" id="KW-0539">Nucleus</keyword>
<dbReference type="InterPro" id="IPR036224">
    <property type="entry name" value="GINS_bundle-like_dom_sf"/>
</dbReference>
<evidence type="ECO:0000256" key="4">
    <source>
        <dbReference type="ARBA" id="ARBA00022705"/>
    </source>
</evidence>
<dbReference type="InterPro" id="IPR038749">
    <property type="entry name" value="Sld5_GINS_A"/>
</dbReference>
<dbReference type="PANTHER" id="PTHR21206:SF0">
    <property type="entry name" value="DNA REPLICATION COMPLEX GINS PROTEIN SLD5"/>
    <property type="match status" value="1"/>
</dbReference>
<comment type="subcellular location">
    <subcellularLocation>
        <location evidence="1 6">Nucleus</location>
    </subcellularLocation>
</comment>
<sequence>MDVDISDILADISRPAAGHSSSTSYFDTDVLTDHQLLTRSWISERCAPDLLPYPTELMTRVMSRLQRQIATIEDLASGMGDSYGGTGKSTANSNLTLSILQTDLSRTQFILRSYLRQRLDKLTKFATYYLSGLERDDKTSYLSLSEIQFLQNHQALLSGFYDATFLHAFPPALRRLDDNSGGVPMVEGPDRGKAVVVRCLADDEWGNEVEVDEGLEDGASVELRMKRGQVWVVRWRDVRRGVEKGDLELL</sequence>
<comment type="caution">
    <text evidence="9">The sequence shown here is derived from an EMBL/GenBank/DDBJ whole genome shotgun (WGS) entry which is preliminary data.</text>
</comment>
<dbReference type="CDD" id="cd11711">
    <property type="entry name" value="GINS_A_Sld5"/>
    <property type="match status" value="1"/>
</dbReference>
<dbReference type="Proteomes" id="UP000288859">
    <property type="component" value="Unassembled WGS sequence"/>
</dbReference>
<evidence type="ECO:0000313" key="10">
    <source>
        <dbReference type="Proteomes" id="UP000288859"/>
    </source>
</evidence>
<dbReference type="SUPFAM" id="SSF158573">
    <property type="entry name" value="GINS helical bundle-like"/>
    <property type="match status" value="1"/>
</dbReference>
<evidence type="ECO:0000259" key="8">
    <source>
        <dbReference type="Pfam" id="PF16922"/>
    </source>
</evidence>
<dbReference type="Pfam" id="PF16922">
    <property type="entry name" value="SLD5_C"/>
    <property type="match status" value="1"/>
</dbReference>
<comment type="function">
    <text evidence="6">The GINS complex plays an essential role in the initiation of DNA replication.</text>
</comment>
<feature type="domain" description="DNA replication complex GINS protein SLD5 C-terminal" evidence="8">
    <location>
        <begin position="189"/>
        <end position="250"/>
    </location>
</feature>
<protein>
    <recommendedName>
        <fullName evidence="3 6">DNA replication complex GINS protein SLD5</fullName>
    </recommendedName>
</protein>
<evidence type="ECO:0000256" key="5">
    <source>
        <dbReference type="ARBA" id="ARBA00023242"/>
    </source>
</evidence>
<evidence type="ECO:0000256" key="2">
    <source>
        <dbReference type="ARBA" id="ARBA00008187"/>
    </source>
</evidence>
<organism evidence="9 10">
    <name type="scientific">Exophiala mesophila</name>
    <name type="common">Black yeast-like fungus</name>
    <dbReference type="NCBI Taxonomy" id="212818"/>
    <lineage>
        <taxon>Eukaryota</taxon>
        <taxon>Fungi</taxon>
        <taxon>Dikarya</taxon>
        <taxon>Ascomycota</taxon>
        <taxon>Pezizomycotina</taxon>
        <taxon>Eurotiomycetes</taxon>
        <taxon>Chaetothyriomycetidae</taxon>
        <taxon>Chaetothyriales</taxon>
        <taxon>Herpotrichiellaceae</taxon>
        <taxon>Exophiala</taxon>
    </lineage>
</organism>
<reference evidence="9 10" key="1">
    <citation type="submission" date="2017-03" db="EMBL/GenBank/DDBJ databases">
        <title>Genomes of endolithic fungi from Antarctica.</title>
        <authorList>
            <person name="Coleine C."/>
            <person name="Masonjones S."/>
            <person name="Stajich J.E."/>
        </authorList>
    </citation>
    <scope>NUCLEOTIDE SEQUENCE [LARGE SCALE GENOMIC DNA]</scope>
    <source>
        <strain evidence="9 10">CCFEE 6314</strain>
    </source>
</reference>
<evidence type="ECO:0000259" key="7">
    <source>
        <dbReference type="Pfam" id="PF05916"/>
    </source>
</evidence>
<accession>A0A438N719</accession>
<name>A0A438N719_EXOME</name>
<dbReference type="EMBL" id="NAJM01000018">
    <property type="protein sequence ID" value="RVX71341.1"/>
    <property type="molecule type" value="Genomic_DNA"/>
</dbReference>
<dbReference type="GO" id="GO:0006261">
    <property type="term" value="P:DNA-templated DNA replication"/>
    <property type="evidence" value="ECO:0007669"/>
    <property type="project" value="InterPro"/>
</dbReference>
<dbReference type="Pfam" id="PF05916">
    <property type="entry name" value="Sld5"/>
    <property type="match status" value="1"/>
</dbReference>
<dbReference type="GO" id="GO:0000727">
    <property type="term" value="P:double-strand break repair via break-induced replication"/>
    <property type="evidence" value="ECO:0007669"/>
    <property type="project" value="TreeGrafter"/>
</dbReference>
<evidence type="ECO:0000313" key="9">
    <source>
        <dbReference type="EMBL" id="RVX71341.1"/>
    </source>
</evidence>
<dbReference type="PIRSF" id="PIRSF007764">
    <property type="entry name" value="Sld5"/>
    <property type="match status" value="1"/>
</dbReference>
<gene>
    <name evidence="9" type="ORF">B0A52_04915</name>
</gene>
<comment type="similarity">
    <text evidence="2 6">Belongs to the GINS4/SLD5 family.</text>
</comment>
<evidence type="ECO:0000256" key="3">
    <source>
        <dbReference type="ARBA" id="ARBA00014804"/>
    </source>
</evidence>
<keyword evidence="4 6" id="KW-0235">DNA replication</keyword>
<dbReference type="InterPro" id="IPR008591">
    <property type="entry name" value="GINS_Sld5"/>
</dbReference>
<dbReference type="CDD" id="cd21692">
    <property type="entry name" value="GINS_B_Sld5"/>
    <property type="match status" value="1"/>
</dbReference>
<dbReference type="VEuPathDB" id="FungiDB:PV10_04329"/>
<proteinExistence type="inferred from homology"/>
<dbReference type="GO" id="GO:0000811">
    <property type="term" value="C:GINS complex"/>
    <property type="evidence" value="ECO:0007669"/>
    <property type="project" value="UniProtKB-UniRule"/>
</dbReference>
<dbReference type="OrthoDB" id="338231at2759"/>
<dbReference type="InterPro" id="IPR021151">
    <property type="entry name" value="GINS_A"/>
</dbReference>